<evidence type="ECO:0000313" key="1">
    <source>
        <dbReference type="EMBL" id="CAJ1408256.1"/>
    </source>
</evidence>
<dbReference type="Proteomes" id="UP001178507">
    <property type="component" value="Unassembled WGS sequence"/>
</dbReference>
<evidence type="ECO:0000313" key="2">
    <source>
        <dbReference type="Proteomes" id="UP001178507"/>
    </source>
</evidence>
<keyword evidence="2" id="KW-1185">Reference proteome</keyword>
<comment type="caution">
    <text evidence="1">The sequence shown here is derived from an EMBL/GenBank/DDBJ whole genome shotgun (WGS) entry which is preliminary data.</text>
</comment>
<dbReference type="AlphaFoldDB" id="A0AA36JNE0"/>
<reference evidence="1" key="1">
    <citation type="submission" date="2023-08" db="EMBL/GenBank/DDBJ databases">
        <authorList>
            <person name="Chen Y."/>
            <person name="Shah S."/>
            <person name="Dougan E. K."/>
            <person name="Thang M."/>
            <person name="Chan C."/>
        </authorList>
    </citation>
    <scope>NUCLEOTIDE SEQUENCE</scope>
</reference>
<sequence>MLAHESCTDWYGDCSAVNSQLVGEIHYSCIGGQIRTNSSAVRQVQEETQETALSGTVESVACSSFMGSTYDGIANVTCTHGVSSADTSGCVLACYDSDTATVTVNGNSHEASVTSRTSSGSGETLQCNSLDAGYHGTLELSCSNGLLSASHSCHQLCLTSSSVTVAVGGQTYQASPTESIEHMQTGVVQCGSFAAGFTGDIVLTCHEGTITADVSGCMAPCAAGAAASVSFAGAQHAVELAAQVLHGGTGGVSCSTADSGFTGSLELSCSDGVLSQSSQSCTERACEEGLGYQLQLAGETSSRALAAEVAHAGTVTATCASVAPAWDNEITVTCIKGGLSADYSACKQACLTTDSGDVSLGPNTHSVSPASRMADGDSATKQCLDLGVEHVGTMTD</sequence>
<accession>A0AA36JNE0</accession>
<proteinExistence type="predicted"/>
<protein>
    <submittedName>
        <fullName evidence="1">Uncharacterized protein</fullName>
    </submittedName>
</protein>
<organism evidence="1 2">
    <name type="scientific">Effrenium voratum</name>
    <dbReference type="NCBI Taxonomy" id="2562239"/>
    <lineage>
        <taxon>Eukaryota</taxon>
        <taxon>Sar</taxon>
        <taxon>Alveolata</taxon>
        <taxon>Dinophyceae</taxon>
        <taxon>Suessiales</taxon>
        <taxon>Symbiodiniaceae</taxon>
        <taxon>Effrenium</taxon>
    </lineage>
</organism>
<name>A0AA36JNE0_9DINO</name>
<gene>
    <name evidence="1" type="ORF">EVOR1521_LOCUS29742</name>
</gene>
<dbReference type="EMBL" id="CAUJNA010003711">
    <property type="protein sequence ID" value="CAJ1408256.1"/>
    <property type="molecule type" value="Genomic_DNA"/>
</dbReference>